<name>U5QC83_GLOK1</name>
<dbReference type="AlphaFoldDB" id="U5QC83"/>
<evidence type="ECO:0000313" key="2">
    <source>
        <dbReference type="EMBL" id="AGY56433.1"/>
    </source>
</evidence>
<feature type="domain" description="Methyltransferase FkbM" evidence="1">
    <location>
        <begin position="468"/>
        <end position="630"/>
    </location>
</feature>
<dbReference type="EMBL" id="CP003587">
    <property type="protein sequence ID" value="AGY56433.1"/>
    <property type="molecule type" value="Genomic_DNA"/>
</dbReference>
<reference evidence="2 3" key="1">
    <citation type="journal article" date="2013" name="PLoS ONE">
        <title>Cultivation and Complete Genome Sequencing of Gloeobacter kilaueensis sp. nov., from a Lava Cave in Kilauea Caldera, Hawai'i.</title>
        <authorList>
            <person name="Saw J.H."/>
            <person name="Schatz M."/>
            <person name="Brown M.V."/>
            <person name="Kunkel D.D."/>
            <person name="Foster J.S."/>
            <person name="Shick H."/>
            <person name="Christensen S."/>
            <person name="Hou S."/>
            <person name="Wan X."/>
            <person name="Donachie S.P."/>
        </authorList>
    </citation>
    <scope>NUCLEOTIDE SEQUENCE [LARGE SCALE GENOMIC DNA]</scope>
    <source>
        <strain evidence="3">JS</strain>
    </source>
</reference>
<dbReference type="HOGENOM" id="CLU_446828_0_0_3"/>
<gene>
    <name evidence="2" type="ORF">GKIL_0186</name>
</gene>
<dbReference type="Gene3D" id="3.40.50.150">
    <property type="entry name" value="Vaccinia Virus protein VP39"/>
    <property type="match status" value="1"/>
</dbReference>
<dbReference type="SUPFAM" id="SSF53335">
    <property type="entry name" value="S-adenosyl-L-methionine-dependent methyltransferases"/>
    <property type="match status" value="1"/>
</dbReference>
<dbReference type="NCBIfam" id="TIGR01444">
    <property type="entry name" value="fkbM_fam"/>
    <property type="match status" value="1"/>
</dbReference>
<dbReference type="STRING" id="1183438.GKIL_0186"/>
<dbReference type="Proteomes" id="UP000017396">
    <property type="component" value="Chromosome"/>
</dbReference>
<dbReference type="InterPro" id="IPR006342">
    <property type="entry name" value="FkbM_mtfrase"/>
</dbReference>
<organism evidence="2 3">
    <name type="scientific">Gloeobacter kilaueensis (strain ATCC BAA-2537 / CCAP 1431/1 / ULC 316 / JS1)</name>
    <dbReference type="NCBI Taxonomy" id="1183438"/>
    <lineage>
        <taxon>Bacteria</taxon>
        <taxon>Bacillati</taxon>
        <taxon>Cyanobacteriota</taxon>
        <taxon>Cyanophyceae</taxon>
        <taxon>Gloeobacterales</taxon>
        <taxon>Gloeobacteraceae</taxon>
        <taxon>Gloeobacter</taxon>
    </lineage>
</organism>
<dbReference type="InterPro" id="IPR053188">
    <property type="entry name" value="FkbM_Methyltransferase"/>
</dbReference>
<keyword evidence="3" id="KW-1185">Reference proteome</keyword>
<dbReference type="Pfam" id="PF05050">
    <property type="entry name" value="Methyltransf_21"/>
    <property type="match status" value="1"/>
</dbReference>
<dbReference type="OrthoDB" id="415462at2"/>
<proteinExistence type="predicted"/>
<sequence>MQTPDPLSIFVELKGETAEARARVQELLGSQMVLPEDPLPEQLRALITRDLRVLEGASVVITGNEVNERHGTGVLVRRIFAGCPNILSVRSRDDYDGAHDFGAVSVLVNHRDSRRYQIFFNLIQALRGSTISRIVCIPYYASDVLTAIALKDLFGVPLCTYIMDDHNLYSDGIPDGLMEEMLHKSALRLAISAPMRDAYERKYGLKFWLLPPIVQDELICSRPLPPTEAVLRSKRGILIGNVWGEKWLERLRRTVKNSGLTLDWYASLPPWRALSAADLERDGLRLQGFLPEPVLAERLQNYPFAVLPSGTLDASDDKQAIARLSLPTRVLFLMAAAGLPILVLGSARTAAASFIERFGIGVVTDYDGASFRRAAEQLSDPATQQQIRARAAAAAPAFAAGGVGEWLWRSLEMGEPCDGRFEELMPRQAADLVPYIEPPIPAVHSDYRADYRTLRRLGRYFTPDFVVDVGASSGVWSHVAALVFPKARFVLVEPLHDAHAQADNFAHRRQHPEFEWVQAAVSNQTGTVTLQASGDLYGSSLLPIADARSYQPIKAEAITLDALARQKNLTGRGLLKIDVQCAEHLVLEGAGKMLQQVGALLIELSLEPAAPGAKSLSQMVQLIEQLGFTYYDDVGHWRSPVDGALQQKDILFVRKSFLTPTTATN</sequence>
<dbReference type="eggNOG" id="COG2242">
    <property type="taxonomic scope" value="Bacteria"/>
</dbReference>
<dbReference type="PANTHER" id="PTHR36973:SF4">
    <property type="entry name" value="NODULATION PROTEIN"/>
    <property type="match status" value="1"/>
</dbReference>
<dbReference type="PANTHER" id="PTHR36973">
    <property type="entry name" value="SLL1456 PROTEIN-RELATED"/>
    <property type="match status" value="1"/>
</dbReference>
<dbReference type="eggNOG" id="COG4235">
    <property type="taxonomic scope" value="Bacteria"/>
</dbReference>
<accession>U5QC83</accession>
<dbReference type="GO" id="GO:0008171">
    <property type="term" value="F:O-methyltransferase activity"/>
    <property type="evidence" value="ECO:0007669"/>
    <property type="project" value="TreeGrafter"/>
</dbReference>
<dbReference type="RefSeq" id="WP_023171437.1">
    <property type="nucleotide sequence ID" value="NC_022600.1"/>
</dbReference>
<evidence type="ECO:0000259" key="1">
    <source>
        <dbReference type="Pfam" id="PF05050"/>
    </source>
</evidence>
<evidence type="ECO:0000313" key="3">
    <source>
        <dbReference type="Proteomes" id="UP000017396"/>
    </source>
</evidence>
<protein>
    <recommendedName>
        <fullName evidence="1">Methyltransferase FkbM domain-containing protein</fullName>
    </recommendedName>
</protein>
<dbReference type="InterPro" id="IPR029063">
    <property type="entry name" value="SAM-dependent_MTases_sf"/>
</dbReference>
<dbReference type="KEGG" id="glj:GKIL_0186"/>